<dbReference type="HOGENOM" id="CLU_1455364_0_0_1"/>
<dbReference type="Proteomes" id="UP000014074">
    <property type="component" value="Unassembled WGS sequence"/>
</dbReference>
<dbReference type="KEGG" id="tmn:UCRPA7_4416"/>
<dbReference type="PANTHER" id="PTHR37049">
    <property type="entry name" value="PEPTIDASE S41 FAMILY PROTEIN"/>
    <property type="match status" value="1"/>
</dbReference>
<dbReference type="GeneID" id="19324866"/>
<dbReference type="RefSeq" id="XP_007915160.1">
    <property type="nucleotide sequence ID" value="XM_007916969.1"/>
</dbReference>
<name>R8BL77_PHAM7</name>
<protein>
    <submittedName>
        <fullName evidence="1">Putative peptidase s41 family protein</fullName>
    </submittedName>
</protein>
<sequence>MQRLGDIRTVAIGGRPLAAPMQAMGGTKGGVVLDDTIVQDASVKPPLNLQVFSLNMQNPYRRNDTETPVHFVYEAANCRLFYTPETVLSVTKMWNAVTDVAWNSAQCVPGSTVNEHGTIGDTLPELSAKAYSAAKFQPVPGGYESVGARPTEKQSLEHLRRKGVSAGTRCVEPPSLPERKEGYKIF</sequence>
<evidence type="ECO:0000313" key="2">
    <source>
        <dbReference type="Proteomes" id="UP000014074"/>
    </source>
</evidence>
<evidence type="ECO:0000313" key="1">
    <source>
        <dbReference type="EMBL" id="EOO00104.1"/>
    </source>
</evidence>
<keyword evidence="2" id="KW-1185">Reference proteome</keyword>
<proteinExistence type="predicted"/>
<dbReference type="InterPro" id="IPR052766">
    <property type="entry name" value="S41A_metabolite_peptidase"/>
</dbReference>
<dbReference type="PANTHER" id="PTHR37049:SF4">
    <property type="entry name" value="RHODANESE DOMAIN-CONTAINING PROTEIN"/>
    <property type="match status" value="1"/>
</dbReference>
<reference evidence="2" key="1">
    <citation type="journal article" date="2013" name="Genome Announc.">
        <title>Draft genome sequence of the ascomycete Phaeoacremonium aleophilum strain UCR-PA7, a causal agent of the esca disease complex in grapevines.</title>
        <authorList>
            <person name="Blanco-Ulate B."/>
            <person name="Rolshausen P."/>
            <person name="Cantu D."/>
        </authorList>
    </citation>
    <scope>NUCLEOTIDE SEQUENCE [LARGE SCALE GENOMIC DNA]</scope>
    <source>
        <strain evidence="2">UCR-PA7</strain>
    </source>
</reference>
<organism evidence="1 2">
    <name type="scientific">Phaeoacremonium minimum (strain UCR-PA7)</name>
    <name type="common">Esca disease fungus</name>
    <name type="synonym">Togninia minima</name>
    <dbReference type="NCBI Taxonomy" id="1286976"/>
    <lineage>
        <taxon>Eukaryota</taxon>
        <taxon>Fungi</taxon>
        <taxon>Dikarya</taxon>
        <taxon>Ascomycota</taxon>
        <taxon>Pezizomycotina</taxon>
        <taxon>Sordariomycetes</taxon>
        <taxon>Sordariomycetidae</taxon>
        <taxon>Togniniales</taxon>
        <taxon>Togniniaceae</taxon>
        <taxon>Phaeoacremonium</taxon>
    </lineage>
</organism>
<dbReference type="AlphaFoldDB" id="R8BL77"/>
<dbReference type="EMBL" id="KB933115">
    <property type="protein sequence ID" value="EOO00104.1"/>
    <property type="molecule type" value="Genomic_DNA"/>
</dbReference>
<gene>
    <name evidence="1" type="ORF">UCRPA7_4416</name>
</gene>
<accession>R8BL77</accession>
<dbReference type="OrthoDB" id="27214at2759"/>